<dbReference type="Proteomes" id="UP001237642">
    <property type="component" value="Unassembled WGS sequence"/>
</dbReference>
<protein>
    <recommendedName>
        <fullName evidence="5">Growth-regulating factor</fullName>
    </recommendedName>
</protein>
<keyword evidence="9" id="KW-1185">Reference proteome</keyword>
<dbReference type="InterPro" id="IPR014977">
    <property type="entry name" value="WRC_dom"/>
</dbReference>
<comment type="function">
    <text evidence="5">Transcription activator.</text>
</comment>
<dbReference type="EMBL" id="JAUIZM010000007">
    <property type="protein sequence ID" value="KAK1375902.1"/>
    <property type="molecule type" value="Genomic_DNA"/>
</dbReference>
<dbReference type="GO" id="GO:0005634">
    <property type="term" value="C:nucleus"/>
    <property type="evidence" value="ECO:0007669"/>
    <property type="project" value="UniProtKB-SubCell"/>
</dbReference>
<feature type="domain" description="WRC" evidence="7">
    <location>
        <begin position="73"/>
        <end position="117"/>
    </location>
</feature>
<sequence length="320" mass="37403">MMGSAQNRYLFTASQLEEFKHQALIYNYMVSGVPVPTDLLSALKRKLDFSSTLFLHKQVRWGSYRKRFNRKEELEPERCKRTDGKKWRCSREAHRESRYCERHMHRGRKPVTISANTTSPVIKIHSNSVHDHPSIQTSALIHPASLYSQSSSRQNSSTQQLFLESGSFYQTNKDYRFMQGMRDGERAFFPMDSKTVRRQHISHKTSKISSSDYFHTINDHGKFEDQRRQEEGRELKQHSFIIGNDFKPARSINVDTDEKNQDNFHHFFGEWPLKGKAPWLDNREKHSDHASASLSNTQLSTSTSLSTLELFQPNPTVQWF</sequence>
<comment type="caution">
    <text evidence="8">The sequence shown here is derived from an EMBL/GenBank/DDBJ whole genome shotgun (WGS) entry which is preliminary data.</text>
</comment>
<dbReference type="PROSITE" id="PS51667">
    <property type="entry name" value="WRC"/>
    <property type="match status" value="1"/>
</dbReference>
<keyword evidence="5" id="KW-0804">Transcription</keyword>
<organism evidence="8 9">
    <name type="scientific">Heracleum sosnowskyi</name>
    <dbReference type="NCBI Taxonomy" id="360622"/>
    <lineage>
        <taxon>Eukaryota</taxon>
        <taxon>Viridiplantae</taxon>
        <taxon>Streptophyta</taxon>
        <taxon>Embryophyta</taxon>
        <taxon>Tracheophyta</taxon>
        <taxon>Spermatophyta</taxon>
        <taxon>Magnoliopsida</taxon>
        <taxon>eudicotyledons</taxon>
        <taxon>Gunneridae</taxon>
        <taxon>Pentapetalae</taxon>
        <taxon>asterids</taxon>
        <taxon>campanulids</taxon>
        <taxon>Apiales</taxon>
        <taxon>Apiaceae</taxon>
        <taxon>Apioideae</taxon>
        <taxon>apioid superclade</taxon>
        <taxon>Tordylieae</taxon>
        <taxon>Tordyliinae</taxon>
        <taxon>Heracleum</taxon>
    </lineage>
</organism>
<dbReference type="GO" id="GO:0005524">
    <property type="term" value="F:ATP binding"/>
    <property type="evidence" value="ECO:0007669"/>
    <property type="project" value="UniProtKB-UniRule"/>
</dbReference>
<reference evidence="8" key="1">
    <citation type="submission" date="2023-02" db="EMBL/GenBank/DDBJ databases">
        <title>Genome of toxic invasive species Heracleum sosnowskyi carries increased number of genes despite the absence of recent whole-genome duplications.</title>
        <authorList>
            <person name="Schelkunov M."/>
            <person name="Shtratnikova V."/>
            <person name="Makarenko M."/>
            <person name="Klepikova A."/>
            <person name="Omelchenko D."/>
            <person name="Novikova G."/>
            <person name="Obukhova E."/>
            <person name="Bogdanov V."/>
            <person name="Penin A."/>
            <person name="Logacheva M."/>
        </authorList>
    </citation>
    <scope>NUCLEOTIDE SEQUENCE</scope>
    <source>
        <strain evidence="8">Hsosn_3</strain>
        <tissue evidence="8">Leaf</tissue>
    </source>
</reference>
<dbReference type="SMART" id="SM00951">
    <property type="entry name" value="QLQ"/>
    <property type="match status" value="1"/>
</dbReference>
<proteinExistence type="inferred from homology"/>
<evidence type="ECO:0000256" key="5">
    <source>
        <dbReference type="RuleBase" id="RU367127"/>
    </source>
</evidence>
<evidence type="ECO:0000256" key="3">
    <source>
        <dbReference type="ARBA" id="ARBA00023242"/>
    </source>
</evidence>
<accession>A0AAD8MK85</accession>
<dbReference type="GO" id="GO:0006355">
    <property type="term" value="P:regulation of DNA-templated transcription"/>
    <property type="evidence" value="ECO:0007669"/>
    <property type="project" value="InterPro"/>
</dbReference>
<dbReference type="InterPro" id="IPR031137">
    <property type="entry name" value="GRF"/>
</dbReference>
<dbReference type="PROSITE" id="PS51666">
    <property type="entry name" value="QLQ"/>
    <property type="match status" value="1"/>
</dbReference>
<dbReference type="PANTHER" id="PTHR31602">
    <property type="entry name" value="GROWTH-REGULATING FACTOR 5"/>
    <property type="match status" value="1"/>
</dbReference>
<gene>
    <name evidence="8" type="ORF">POM88_032095</name>
</gene>
<evidence type="ECO:0000259" key="6">
    <source>
        <dbReference type="PROSITE" id="PS51666"/>
    </source>
</evidence>
<name>A0AAD8MK85_9APIA</name>
<dbReference type="GO" id="GO:0006351">
    <property type="term" value="P:DNA-templated transcription"/>
    <property type="evidence" value="ECO:0007669"/>
    <property type="project" value="UniProtKB-UniRule"/>
</dbReference>
<evidence type="ECO:0000256" key="1">
    <source>
        <dbReference type="ARBA" id="ARBA00004123"/>
    </source>
</evidence>
<dbReference type="InterPro" id="IPR014978">
    <property type="entry name" value="Gln-Leu-Gln_QLQ"/>
</dbReference>
<comment type="domain">
    <text evidence="5">The QLQ domain and WRC domain may be involved in protein-protein interaction and DNA-binding, respectively.</text>
</comment>
<evidence type="ECO:0000259" key="7">
    <source>
        <dbReference type="PROSITE" id="PS51667"/>
    </source>
</evidence>
<evidence type="ECO:0000256" key="4">
    <source>
        <dbReference type="PROSITE-ProRule" id="PRU01002"/>
    </source>
</evidence>
<comment type="subcellular location">
    <subcellularLocation>
        <location evidence="1 5">Nucleus</location>
    </subcellularLocation>
</comment>
<evidence type="ECO:0000313" key="8">
    <source>
        <dbReference type="EMBL" id="KAK1375902.1"/>
    </source>
</evidence>
<keyword evidence="5" id="KW-0805">Transcription regulation</keyword>
<dbReference type="Pfam" id="PF08879">
    <property type="entry name" value="WRC"/>
    <property type="match status" value="1"/>
</dbReference>
<keyword evidence="5" id="KW-0010">Activator</keyword>
<evidence type="ECO:0000313" key="9">
    <source>
        <dbReference type="Proteomes" id="UP001237642"/>
    </source>
</evidence>
<comment type="caution">
    <text evidence="4">Lacks conserved residue(s) required for the propagation of feature annotation.</text>
</comment>
<feature type="domain" description="QLQ" evidence="6">
    <location>
        <begin position="10"/>
        <end position="45"/>
    </location>
</feature>
<evidence type="ECO:0000256" key="2">
    <source>
        <dbReference type="ARBA" id="ARBA00008122"/>
    </source>
</evidence>
<dbReference type="Pfam" id="PF08880">
    <property type="entry name" value="QLQ"/>
    <property type="match status" value="1"/>
</dbReference>
<keyword evidence="3 5" id="KW-0539">Nucleus</keyword>
<dbReference type="AlphaFoldDB" id="A0AAD8MK85"/>
<dbReference type="PANTHER" id="PTHR31602:SF8">
    <property type="entry name" value="GROWTH-REGULATING FACTOR 5"/>
    <property type="match status" value="1"/>
</dbReference>
<dbReference type="GO" id="GO:0099402">
    <property type="term" value="P:plant organ development"/>
    <property type="evidence" value="ECO:0007669"/>
    <property type="project" value="UniProtKB-ARBA"/>
</dbReference>
<reference evidence="8" key="2">
    <citation type="submission" date="2023-05" db="EMBL/GenBank/DDBJ databases">
        <authorList>
            <person name="Schelkunov M.I."/>
        </authorList>
    </citation>
    <scope>NUCLEOTIDE SEQUENCE</scope>
    <source>
        <strain evidence="8">Hsosn_3</strain>
        <tissue evidence="8">Leaf</tissue>
    </source>
</reference>
<comment type="similarity">
    <text evidence="2 5">Belongs to the GRF family.</text>
</comment>